<evidence type="ECO:0000256" key="2">
    <source>
        <dbReference type="ARBA" id="ARBA00022833"/>
    </source>
</evidence>
<dbReference type="AlphaFoldDB" id="A0A367KY57"/>
<dbReference type="EMBL" id="PJQM01000025">
    <property type="protein sequence ID" value="RCI07149.1"/>
    <property type="molecule type" value="Genomic_DNA"/>
</dbReference>
<evidence type="ECO:0000256" key="5">
    <source>
        <dbReference type="ARBA" id="ARBA00023163"/>
    </source>
</evidence>
<protein>
    <recommendedName>
        <fullName evidence="7">Xylanolytic transcriptional activator regulatory domain-containing protein</fullName>
    </recommendedName>
</protein>
<keyword evidence="9" id="KW-1185">Reference proteome</keyword>
<keyword evidence="5" id="KW-0804">Transcription</keyword>
<feature type="domain" description="Xylanolytic transcriptional activator regulatory" evidence="7">
    <location>
        <begin position="226"/>
        <end position="300"/>
    </location>
</feature>
<dbReference type="PANTHER" id="PTHR31313">
    <property type="entry name" value="TY1 ENHANCER ACTIVATOR"/>
    <property type="match status" value="1"/>
</dbReference>
<dbReference type="GO" id="GO:0006351">
    <property type="term" value="P:DNA-templated transcription"/>
    <property type="evidence" value="ECO:0007669"/>
    <property type="project" value="InterPro"/>
</dbReference>
<reference evidence="8 9" key="1">
    <citation type="journal article" date="2018" name="G3 (Bethesda)">
        <title>Phylogenetic and Phylogenomic Definition of Rhizopus Species.</title>
        <authorList>
            <person name="Gryganskyi A.P."/>
            <person name="Golan J."/>
            <person name="Dolatabadi S."/>
            <person name="Mondo S."/>
            <person name="Robb S."/>
            <person name="Idnurm A."/>
            <person name="Muszewska A."/>
            <person name="Steczkiewicz K."/>
            <person name="Masonjones S."/>
            <person name="Liao H.L."/>
            <person name="Gajdeczka M.T."/>
            <person name="Anike F."/>
            <person name="Vuek A."/>
            <person name="Anishchenko I.M."/>
            <person name="Voigt K."/>
            <person name="de Hoog G.S."/>
            <person name="Smith M.E."/>
            <person name="Heitman J."/>
            <person name="Vilgalys R."/>
            <person name="Stajich J.E."/>
        </authorList>
    </citation>
    <scope>NUCLEOTIDE SEQUENCE [LARGE SCALE GENOMIC DNA]</scope>
    <source>
        <strain evidence="8 9">LSU 92-RS-03</strain>
    </source>
</reference>
<dbReference type="GO" id="GO:0008270">
    <property type="term" value="F:zinc ion binding"/>
    <property type="evidence" value="ECO:0007669"/>
    <property type="project" value="InterPro"/>
</dbReference>
<dbReference type="SMART" id="SM00906">
    <property type="entry name" value="Fungal_trans"/>
    <property type="match status" value="1"/>
</dbReference>
<dbReference type="OrthoDB" id="2406834at2759"/>
<evidence type="ECO:0000256" key="1">
    <source>
        <dbReference type="ARBA" id="ARBA00022723"/>
    </source>
</evidence>
<accession>A0A367KY57</accession>
<dbReference type="GO" id="GO:0003677">
    <property type="term" value="F:DNA binding"/>
    <property type="evidence" value="ECO:0007669"/>
    <property type="project" value="UniProtKB-KW"/>
</dbReference>
<sequence length="525" mass="60440">MQCKAREIACSLYKDGTLETDDTVDSIPVSATKENNVFFSETIDETHTKLKRKGPLLESRVSNMLACLGDVLKKTVDGAKLSERLWPPAGSFGNFIRWSPEPALPSRYSGSIEMPSADIQMALIDSFFKTRHRALQCILPSFFDQQLKSQGTFITPLLLNAIYALSARFKDIAECPKSDVFFYRAKRLIEDFMDVPRQSTIVALYLLSLYEPSPLIYRPGPYHCRHWIFSGMAFRMCIELGLYDESDVDQTLSAVEIEQRRRIFWACYSLDKYQSGGWERPCMMRSTFIRTRLPSLLPGEVESGDDFQVFLQKTKLSMLVERDLEIKNQTMSVNPVEINESHTIYTHLFNSYVEFFYSLPSNLKWMSDINTPIESVLQLPKPSSTQAQFHLYFHILLIETLIKMPVNECCQLQMRISAAAITQLSHYLCEQPSDIIKLDAVTHALIHAIKVHMLYLEDPDIVIVQQAWLLFYRCIYCLEILNKHAVIPNCHKFLQQLLHIYGVDPFGHQPIPEDDGQDSLLYDFF</sequence>
<gene>
    <name evidence="8" type="ORF">CU098_008102</name>
</gene>
<evidence type="ECO:0000313" key="8">
    <source>
        <dbReference type="EMBL" id="RCI07149.1"/>
    </source>
</evidence>
<comment type="caution">
    <text evidence="8">The sequence shown here is derived from an EMBL/GenBank/DDBJ whole genome shotgun (WGS) entry which is preliminary data.</text>
</comment>
<dbReference type="CDD" id="cd12148">
    <property type="entry name" value="fungal_TF_MHR"/>
    <property type="match status" value="1"/>
</dbReference>
<dbReference type="Proteomes" id="UP000253551">
    <property type="component" value="Unassembled WGS sequence"/>
</dbReference>
<evidence type="ECO:0000256" key="4">
    <source>
        <dbReference type="ARBA" id="ARBA00023125"/>
    </source>
</evidence>
<dbReference type="Pfam" id="PF04082">
    <property type="entry name" value="Fungal_trans"/>
    <property type="match status" value="1"/>
</dbReference>
<organism evidence="8 9">
    <name type="scientific">Rhizopus stolonifer</name>
    <name type="common">Rhizopus nigricans</name>
    <dbReference type="NCBI Taxonomy" id="4846"/>
    <lineage>
        <taxon>Eukaryota</taxon>
        <taxon>Fungi</taxon>
        <taxon>Fungi incertae sedis</taxon>
        <taxon>Mucoromycota</taxon>
        <taxon>Mucoromycotina</taxon>
        <taxon>Mucoromycetes</taxon>
        <taxon>Mucorales</taxon>
        <taxon>Mucorineae</taxon>
        <taxon>Rhizopodaceae</taxon>
        <taxon>Rhizopus</taxon>
    </lineage>
</organism>
<keyword evidence="1" id="KW-0479">Metal-binding</keyword>
<keyword evidence="3" id="KW-0805">Transcription regulation</keyword>
<evidence type="ECO:0000256" key="3">
    <source>
        <dbReference type="ARBA" id="ARBA00023015"/>
    </source>
</evidence>
<keyword evidence="6" id="KW-0539">Nucleus</keyword>
<keyword evidence="2" id="KW-0862">Zinc</keyword>
<keyword evidence="4" id="KW-0238">DNA-binding</keyword>
<dbReference type="InterPro" id="IPR007219">
    <property type="entry name" value="XnlR_reg_dom"/>
</dbReference>
<dbReference type="InterPro" id="IPR051615">
    <property type="entry name" value="Transcr_Regulatory_Elem"/>
</dbReference>
<name>A0A367KY57_RHIST</name>
<dbReference type="PANTHER" id="PTHR31313:SF81">
    <property type="entry name" value="TY1 ENHANCER ACTIVATOR"/>
    <property type="match status" value="1"/>
</dbReference>
<evidence type="ECO:0000256" key="6">
    <source>
        <dbReference type="ARBA" id="ARBA00023242"/>
    </source>
</evidence>
<evidence type="ECO:0000313" key="9">
    <source>
        <dbReference type="Proteomes" id="UP000253551"/>
    </source>
</evidence>
<evidence type="ECO:0000259" key="7">
    <source>
        <dbReference type="SMART" id="SM00906"/>
    </source>
</evidence>
<proteinExistence type="predicted"/>